<evidence type="ECO:0000313" key="3">
    <source>
        <dbReference type="Proteomes" id="UP000603453"/>
    </source>
</evidence>
<evidence type="ECO:0000313" key="2">
    <source>
        <dbReference type="EMBL" id="KAG2203388.1"/>
    </source>
</evidence>
<proteinExistence type="inferred from homology"/>
<accession>A0A8H7R357</accession>
<sequence length="359" mass="39683">MHASVYISGYTNNVSVGIYHYGFDTNTGILTPKGLAVESVNPSYFTTTNNHLFAVNEVPLYNGANTGYVSSYSRNKKTGELTLMNEQPSGGEDPCYAVCDVTGNFLLVANYNGGSAAVLPISDKDGELGAIVSNPFDSQWYNATGGVPDRQEKPHVHSIDLDPVGQRYAFTNDLGCDRLITYKFDRKKTGSLTRHSDFQFPIGSGPRHIKFAPNNNNFAYVISELSNDVFMLEFDFHKGKFNLVQKIHALPEDFQGENLGSEIDIPANGKFLYVSMRGYDVITIFKIDQATGKLKTVGYQNTGGKHPRHFTFDPTGSFLLVGNKDTDNVVVFKMDKHTGLLKQVSSVEHVQPTCVKFWA</sequence>
<dbReference type="OrthoDB" id="9972196at2759"/>
<evidence type="ECO:0000256" key="1">
    <source>
        <dbReference type="ARBA" id="ARBA00005564"/>
    </source>
</evidence>
<dbReference type="InterPro" id="IPR015943">
    <property type="entry name" value="WD40/YVTN_repeat-like_dom_sf"/>
</dbReference>
<organism evidence="2 3">
    <name type="scientific">Mucor saturninus</name>
    <dbReference type="NCBI Taxonomy" id="64648"/>
    <lineage>
        <taxon>Eukaryota</taxon>
        <taxon>Fungi</taxon>
        <taxon>Fungi incertae sedis</taxon>
        <taxon>Mucoromycota</taxon>
        <taxon>Mucoromycotina</taxon>
        <taxon>Mucoromycetes</taxon>
        <taxon>Mucorales</taxon>
        <taxon>Mucorineae</taxon>
        <taxon>Mucoraceae</taxon>
        <taxon>Mucor</taxon>
    </lineage>
</organism>
<dbReference type="InterPro" id="IPR011048">
    <property type="entry name" value="Haem_d1_sf"/>
</dbReference>
<dbReference type="Pfam" id="PF10282">
    <property type="entry name" value="Lactonase"/>
    <property type="match status" value="1"/>
</dbReference>
<dbReference type="GO" id="GO:0017057">
    <property type="term" value="F:6-phosphogluconolactonase activity"/>
    <property type="evidence" value="ECO:0007669"/>
    <property type="project" value="TreeGrafter"/>
</dbReference>
<protein>
    <recommendedName>
        <fullName evidence="4">6-phosphogluconolactonase</fullName>
    </recommendedName>
</protein>
<dbReference type="GO" id="GO:0005829">
    <property type="term" value="C:cytosol"/>
    <property type="evidence" value="ECO:0007669"/>
    <property type="project" value="TreeGrafter"/>
</dbReference>
<evidence type="ECO:0008006" key="4">
    <source>
        <dbReference type="Google" id="ProtNLM"/>
    </source>
</evidence>
<dbReference type="InterPro" id="IPR050282">
    <property type="entry name" value="Cycloisomerase_2"/>
</dbReference>
<gene>
    <name evidence="2" type="ORF">INT47_010086</name>
</gene>
<comment type="caution">
    <text evidence="2">The sequence shown here is derived from an EMBL/GenBank/DDBJ whole genome shotgun (WGS) entry which is preliminary data.</text>
</comment>
<dbReference type="AlphaFoldDB" id="A0A8H7R357"/>
<comment type="similarity">
    <text evidence="1">Belongs to the cycloisomerase 2 family.</text>
</comment>
<dbReference type="PANTHER" id="PTHR30344">
    <property type="entry name" value="6-PHOSPHOGLUCONOLACTONASE-RELATED"/>
    <property type="match status" value="1"/>
</dbReference>
<dbReference type="Gene3D" id="2.130.10.10">
    <property type="entry name" value="YVTN repeat-like/Quinoprotein amine dehydrogenase"/>
    <property type="match status" value="1"/>
</dbReference>
<dbReference type="EMBL" id="JAEPRD010000052">
    <property type="protein sequence ID" value="KAG2203388.1"/>
    <property type="molecule type" value="Genomic_DNA"/>
</dbReference>
<dbReference type="Proteomes" id="UP000603453">
    <property type="component" value="Unassembled WGS sequence"/>
</dbReference>
<dbReference type="InterPro" id="IPR019405">
    <property type="entry name" value="Lactonase_7-beta_prop"/>
</dbReference>
<name>A0A8H7R357_9FUNG</name>
<reference evidence="2" key="1">
    <citation type="submission" date="2020-12" db="EMBL/GenBank/DDBJ databases">
        <title>Metabolic potential, ecology and presence of endohyphal bacteria is reflected in genomic diversity of Mucoromycotina.</title>
        <authorList>
            <person name="Muszewska A."/>
            <person name="Okrasinska A."/>
            <person name="Steczkiewicz K."/>
            <person name="Drgas O."/>
            <person name="Orlowska M."/>
            <person name="Perlinska-Lenart U."/>
            <person name="Aleksandrzak-Piekarczyk T."/>
            <person name="Szatraj K."/>
            <person name="Zielenkiewicz U."/>
            <person name="Pilsyk S."/>
            <person name="Malc E."/>
            <person name="Mieczkowski P."/>
            <person name="Kruszewska J.S."/>
            <person name="Biernat P."/>
            <person name="Pawlowska J."/>
        </authorList>
    </citation>
    <scope>NUCLEOTIDE SEQUENCE</scope>
    <source>
        <strain evidence="2">WA0000017839</strain>
    </source>
</reference>
<keyword evidence="3" id="KW-1185">Reference proteome</keyword>
<dbReference type="SUPFAM" id="SSF51004">
    <property type="entry name" value="C-terminal (heme d1) domain of cytochrome cd1-nitrite reductase"/>
    <property type="match status" value="1"/>
</dbReference>
<dbReference type="PANTHER" id="PTHR30344:SF1">
    <property type="entry name" value="6-PHOSPHOGLUCONOLACTONASE"/>
    <property type="match status" value="1"/>
</dbReference>